<dbReference type="AlphaFoldDB" id="A0A0P9KQB9"/>
<name>A0A0P9KQB9_PSESX</name>
<dbReference type="Proteomes" id="UP000050297">
    <property type="component" value="Unassembled WGS sequence"/>
</dbReference>
<evidence type="ECO:0000313" key="1">
    <source>
        <dbReference type="EMBL" id="KPW05842.1"/>
    </source>
</evidence>
<dbReference type="PATRIC" id="fig|199198.5.peg.35"/>
<accession>A0A0P9KQB9</accession>
<protein>
    <submittedName>
        <fullName evidence="1">Uncharacterized protein</fullName>
    </submittedName>
</protein>
<evidence type="ECO:0000313" key="2">
    <source>
        <dbReference type="Proteomes" id="UP000050297"/>
    </source>
</evidence>
<proteinExistence type="predicted"/>
<organism evidence="1 2">
    <name type="scientific">Pseudomonas syringae pv. aceris</name>
    <dbReference type="NCBI Taxonomy" id="199198"/>
    <lineage>
        <taxon>Bacteria</taxon>
        <taxon>Pseudomonadati</taxon>
        <taxon>Pseudomonadota</taxon>
        <taxon>Gammaproteobacteria</taxon>
        <taxon>Pseudomonadales</taxon>
        <taxon>Pseudomonadaceae</taxon>
        <taxon>Pseudomonas</taxon>
        <taxon>Pseudomonas syringae</taxon>
    </lineage>
</organism>
<sequence length="45" mass="5183">MDIHFVRIKPMPSDEAIGKNDQLFGAMHYRNGYQGNLISIWLAPH</sequence>
<gene>
    <name evidence="1" type="ORF">ALO91_00026</name>
</gene>
<dbReference type="EMBL" id="LJPM01000681">
    <property type="protein sequence ID" value="KPW05842.1"/>
    <property type="molecule type" value="Genomic_DNA"/>
</dbReference>
<comment type="caution">
    <text evidence="1">The sequence shown here is derived from an EMBL/GenBank/DDBJ whole genome shotgun (WGS) entry which is preliminary data.</text>
</comment>
<reference evidence="1 2" key="1">
    <citation type="submission" date="2015-09" db="EMBL/GenBank/DDBJ databases">
        <title>Genome announcement of multiple Pseudomonas syringae strains.</title>
        <authorList>
            <person name="Thakur S."/>
            <person name="Wang P.W."/>
            <person name="Gong Y."/>
            <person name="Weir B.S."/>
            <person name="Guttman D.S."/>
        </authorList>
    </citation>
    <scope>NUCLEOTIDE SEQUENCE [LARGE SCALE GENOMIC DNA]</scope>
    <source>
        <strain evidence="1 2">ICMP2802</strain>
    </source>
</reference>